<evidence type="ECO:0000313" key="2">
    <source>
        <dbReference type="Proteomes" id="UP000286270"/>
    </source>
</evidence>
<gene>
    <name evidence="1" type="ORF">DWW08_12545</name>
</gene>
<reference evidence="1 2" key="1">
    <citation type="submission" date="2018-08" db="EMBL/GenBank/DDBJ databases">
        <title>A genome reference for cultivated species of the human gut microbiota.</title>
        <authorList>
            <person name="Zou Y."/>
            <person name="Xue W."/>
            <person name="Luo G."/>
        </authorList>
    </citation>
    <scope>NUCLEOTIDE SEQUENCE [LARGE SCALE GENOMIC DNA]</scope>
    <source>
        <strain evidence="1 2">AF14-26</strain>
    </source>
</reference>
<accession>A0A412Y781</accession>
<dbReference type="EMBL" id="QRZH01000009">
    <property type="protein sequence ID" value="RGV53218.1"/>
    <property type="molecule type" value="Genomic_DNA"/>
</dbReference>
<name>A0A412Y781_BACFG</name>
<evidence type="ECO:0000313" key="1">
    <source>
        <dbReference type="EMBL" id="RGV53218.1"/>
    </source>
</evidence>
<protein>
    <submittedName>
        <fullName evidence="1">DUF1016 family protein</fullName>
    </submittedName>
</protein>
<sequence>MQVLNTKACAWYMKKASEQMWSYRTLGCNIDSQYYECLLLSQHKEKVETEMKSLTYPLEQEKLEFIRIQV</sequence>
<comment type="caution">
    <text evidence="1">The sequence shown here is derived from an EMBL/GenBank/DDBJ whole genome shotgun (WGS) entry which is preliminary data.</text>
</comment>
<organism evidence="1 2">
    <name type="scientific">Bacteroides fragilis</name>
    <dbReference type="NCBI Taxonomy" id="817"/>
    <lineage>
        <taxon>Bacteria</taxon>
        <taxon>Pseudomonadati</taxon>
        <taxon>Bacteroidota</taxon>
        <taxon>Bacteroidia</taxon>
        <taxon>Bacteroidales</taxon>
        <taxon>Bacteroidaceae</taxon>
        <taxon>Bacteroides</taxon>
    </lineage>
</organism>
<proteinExistence type="predicted"/>
<dbReference type="Proteomes" id="UP000286270">
    <property type="component" value="Unassembled WGS sequence"/>
</dbReference>
<dbReference type="AlphaFoldDB" id="A0A412Y781"/>